<dbReference type="Proteomes" id="UP000692954">
    <property type="component" value="Unassembled WGS sequence"/>
</dbReference>
<accession>A0A8S1RGS6</accession>
<protein>
    <submittedName>
        <fullName evidence="1">Uncharacterized protein</fullName>
    </submittedName>
</protein>
<proteinExistence type="predicted"/>
<organism evidence="1 2">
    <name type="scientific">Paramecium sonneborni</name>
    <dbReference type="NCBI Taxonomy" id="65129"/>
    <lineage>
        <taxon>Eukaryota</taxon>
        <taxon>Sar</taxon>
        <taxon>Alveolata</taxon>
        <taxon>Ciliophora</taxon>
        <taxon>Intramacronucleata</taxon>
        <taxon>Oligohymenophorea</taxon>
        <taxon>Peniculida</taxon>
        <taxon>Parameciidae</taxon>
        <taxon>Paramecium</taxon>
    </lineage>
</organism>
<dbReference type="AlphaFoldDB" id="A0A8S1RGS6"/>
<reference evidence="1" key="1">
    <citation type="submission" date="2021-01" db="EMBL/GenBank/DDBJ databases">
        <authorList>
            <consortium name="Genoscope - CEA"/>
            <person name="William W."/>
        </authorList>
    </citation>
    <scope>NUCLEOTIDE SEQUENCE</scope>
</reference>
<sequence length="75" mass="9150">MELVSLYYIYNQQLSNLVEERSILDISKSFIQLNILKFIFYILETNQSTFQTRKLKKRIEKLKSHIQKQIIKNKR</sequence>
<gene>
    <name evidence="1" type="ORF">PSON_ATCC_30995.1.T1730111</name>
</gene>
<evidence type="ECO:0000313" key="1">
    <source>
        <dbReference type="EMBL" id="CAD8127188.1"/>
    </source>
</evidence>
<evidence type="ECO:0000313" key="2">
    <source>
        <dbReference type="Proteomes" id="UP000692954"/>
    </source>
</evidence>
<name>A0A8S1RGS6_9CILI</name>
<dbReference type="EMBL" id="CAJJDN010000173">
    <property type="protein sequence ID" value="CAD8127188.1"/>
    <property type="molecule type" value="Genomic_DNA"/>
</dbReference>
<keyword evidence="2" id="KW-1185">Reference proteome</keyword>
<comment type="caution">
    <text evidence="1">The sequence shown here is derived from an EMBL/GenBank/DDBJ whole genome shotgun (WGS) entry which is preliminary data.</text>
</comment>